<dbReference type="PROSITE" id="PS51365">
    <property type="entry name" value="RENAL_DIPEPTIDASE_2"/>
    <property type="match status" value="1"/>
</dbReference>
<dbReference type="AlphaFoldDB" id="A0A437MPX3"/>
<dbReference type="EMBL" id="SACL01000001">
    <property type="protein sequence ID" value="RVT99692.1"/>
    <property type="molecule type" value="Genomic_DNA"/>
</dbReference>
<dbReference type="OrthoDB" id="9804920at2"/>
<dbReference type="Proteomes" id="UP000282957">
    <property type="component" value="Unassembled WGS sequence"/>
</dbReference>
<sequence length="290" mass="31095">MREGGMGLIALAIVPDSPATRVVDRYITPYRTPDPGELWAHGQRAFARLQRLVAQEGLAVVTDRAGLERARRPGGTPAVVVSSEGGDFMEGQIERLDWAFREQRLRHLQLTHYRVNELGDIQTVNAVHNGLTAFGEQVVRRCNQLGIVVDVAHATLAMVRRVAEVSGKPIVLSHTALSSQPRPYSRLISAEHARVVAATGGVVGIWPLVNGDPTPRRYAESMARMVDAVGIDHVGIGSDMRGLLGRGALENYDAAPELAQALLETGMDAAGVAKLMGGNQARVLAAVLPG</sequence>
<proteinExistence type="predicted"/>
<dbReference type="SUPFAM" id="SSF51556">
    <property type="entry name" value="Metallo-dependent hydrolases"/>
    <property type="match status" value="1"/>
</dbReference>
<keyword evidence="2" id="KW-1185">Reference proteome</keyword>
<gene>
    <name evidence="1" type="ORF">EOD42_04660</name>
</gene>
<dbReference type="GO" id="GO:0006508">
    <property type="term" value="P:proteolysis"/>
    <property type="evidence" value="ECO:0007669"/>
    <property type="project" value="InterPro"/>
</dbReference>
<dbReference type="InterPro" id="IPR032466">
    <property type="entry name" value="Metal_Hydrolase"/>
</dbReference>
<name>A0A437MPX3_9PROT</name>
<dbReference type="InterPro" id="IPR008257">
    <property type="entry name" value="Pept_M19"/>
</dbReference>
<evidence type="ECO:0000313" key="2">
    <source>
        <dbReference type="Proteomes" id="UP000282957"/>
    </source>
</evidence>
<dbReference type="Pfam" id="PF01244">
    <property type="entry name" value="Peptidase_M19"/>
    <property type="match status" value="1"/>
</dbReference>
<dbReference type="PANTHER" id="PTHR10443:SF12">
    <property type="entry name" value="DIPEPTIDASE"/>
    <property type="match status" value="1"/>
</dbReference>
<protein>
    <submittedName>
        <fullName evidence="1">Peptidase M19</fullName>
    </submittedName>
</protein>
<comment type="caution">
    <text evidence="1">The sequence shown here is derived from an EMBL/GenBank/DDBJ whole genome shotgun (WGS) entry which is preliminary data.</text>
</comment>
<organism evidence="1 2">
    <name type="scientific">Rhodovarius crocodyli</name>
    <dbReference type="NCBI Taxonomy" id="1979269"/>
    <lineage>
        <taxon>Bacteria</taxon>
        <taxon>Pseudomonadati</taxon>
        <taxon>Pseudomonadota</taxon>
        <taxon>Alphaproteobacteria</taxon>
        <taxon>Acetobacterales</taxon>
        <taxon>Roseomonadaceae</taxon>
        <taxon>Rhodovarius</taxon>
    </lineage>
</organism>
<dbReference type="PANTHER" id="PTHR10443">
    <property type="entry name" value="MICROSOMAL DIPEPTIDASE"/>
    <property type="match status" value="1"/>
</dbReference>
<accession>A0A437MPX3</accession>
<dbReference type="GO" id="GO:0070573">
    <property type="term" value="F:metallodipeptidase activity"/>
    <property type="evidence" value="ECO:0007669"/>
    <property type="project" value="InterPro"/>
</dbReference>
<reference evidence="1 2" key="1">
    <citation type="submission" date="2019-01" db="EMBL/GenBank/DDBJ databases">
        <authorList>
            <person name="Chen W.-M."/>
        </authorList>
    </citation>
    <scope>NUCLEOTIDE SEQUENCE [LARGE SCALE GENOMIC DNA]</scope>
    <source>
        <strain evidence="1 2">CCP-6</strain>
    </source>
</reference>
<evidence type="ECO:0000313" key="1">
    <source>
        <dbReference type="EMBL" id="RVT99692.1"/>
    </source>
</evidence>
<dbReference type="Gene3D" id="3.20.20.140">
    <property type="entry name" value="Metal-dependent hydrolases"/>
    <property type="match status" value="1"/>
</dbReference>